<dbReference type="OrthoDB" id="120976at2759"/>
<keyword evidence="3" id="KW-1185">Reference proteome</keyword>
<evidence type="ECO:0000256" key="1">
    <source>
        <dbReference type="SAM" id="MobiDB-lite"/>
    </source>
</evidence>
<dbReference type="InterPro" id="IPR052394">
    <property type="entry name" value="LRR-containing"/>
</dbReference>
<feature type="region of interest" description="Disordered" evidence="1">
    <location>
        <begin position="1"/>
        <end position="30"/>
    </location>
</feature>
<evidence type="ECO:0000313" key="2">
    <source>
        <dbReference type="EMBL" id="EGG20983.1"/>
    </source>
</evidence>
<dbReference type="RefSeq" id="XP_004358833.1">
    <property type="nucleotide sequence ID" value="XM_004358776.1"/>
</dbReference>
<dbReference type="EMBL" id="GL883010">
    <property type="protein sequence ID" value="EGG20983.1"/>
    <property type="molecule type" value="Genomic_DNA"/>
</dbReference>
<feature type="region of interest" description="Disordered" evidence="1">
    <location>
        <begin position="258"/>
        <end position="301"/>
    </location>
</feature>
<proteinExistence type="predicted"/>
<reference evidence="3" key="1">
    <citation type="journal article" date="2011" name="Genome Res.">
        <title>Phylogeny-wide analysis of social amoeba genomes highlights ancient origins for complex intercellular communication.</title>
        <authorList>
            <person name="Heidel A.J."/>
            <person name="Lawal H.M."/>
            <person name="Felder M."/>
            <person name="Schilde C."/>
            <person name="Helps N.R."/>
            <person name="Tunggal B."/>
            <person name="Rivero F."/>
            <person name="John U."/>
            <person name="Schleicher M."/>
            <person name="Eichinger L."/>
            <person name="Platzer M."/>
            <person name="Noegel A.A."/>
            <person name="Schaap P."/>
            <person name="Gloeckner G."/>
        </authorList>
    </citation>
    <scope>NUCLEOTIDE SEQUENCE [LARGE SCALE GENOMIC DNA]</scope>
    <source>
        <strain evidence="3">SH3</strain>
    </source>
</reference>
<organism evidence="2 3">
    <name type="scientific">Cavenderia fasciculata</name>
    <name type="common">Slime mold</name>
    <name type="synonym">Dictyostelium fasciculatum</name>
    <dbReference type="NCBI Taxonomy" id="261658"/>
    <lineage>
        <taxon>Eukaryota</taxon>
        <taxon>Amoebozoa</taxon>
        <taxon>Evosea</taxon>
        <taxon>Eumycetozoa</taxon>
        <taxon>Dictyostelia</taxon>
        <taxon>Acytosteliales</taxon>
        <taxon>Cavenderiaceae</taxon>
        <taxon>Cavenderia</taxon>
    </lineage>
</organism>
<dbReference type="InterPro" id="IPR001611">
    <property type="entry name" value="Leu-rich_rpt"/>
</dbReference>
<dbReference type="Gene3D" id="3.80.10.10">
    <property type="entry name" value="Ribonuclease Inhibitor"/>
    <property type="match status" value="3"/>
</dbReference>
<dbReference type="SMART" id="SM00368">
    <property type="entry name" value="LRR_RI"/>
    <property type="match status" value="6"/>
</dbReference>
<feature type="compositionally biased region" description="Polar residues" evidence="1">
    <location>
        <begin position="12"/>
        <end position="21"/>
    </location>
</feature>
<feature type="compositionally biased region" description="Low complexity" evidence="1">
    <location>
        <begin position="133"/>
        <end position="165"/>
    </location>
</feature>
<feature type="region of interest" description="Disordered" evidence="1">
    <location>
        <begin position="50"/>
        <end position="203"/>
    </location>
</feature>
<dbReference type="KEGG" id="dfa:DFA_00852"/>
<gene>
    <name evidence="2" type="ORF">DFA_00852</name>
</gene>
<feature type="compositionally biased region" description="Basic and acidic residues" evidence="1">
    <location>
        <begin position="1"/>
        <end position="10"/>
    </location>
</feature>
<accession>F4PU57</accession>
<feature type="compositionally biased region" description="Low complexity" evidence="1">
    <location>
        <begin position="50"/>
        <end position="60"/>
    </location>
</feature>
<protein>
    <submittedName>
        <fullName evidence="2">Leucine-rich repeat-containing protein</fullName>
    </submittedName>
</protein>
<dbReference type="AlphaFoldDB" id="F4PU57"/>
<dbReference type="PANTHER" id="PTHR24114:SF2">
    <property type="entry name" value="F-BOX DOMAIN-CONTAINING PROTEIN-RELATED"/>
    <property type="match status" value="1"/>
</dbReference>
<name>F4PU57_CACFS</name>
<dbReference type="Pfam" id="PF13516">
    <property type="entry name" value="LRR_6"/>
    <property type="match status" value="3"/>
</dbReference>
<dbReference type="Proteomes" id="UP000007797">
    <property type="component" value="Unassembled WGS sequence"/>
</dbReference>
<dbReference type="SUPFAM" id="SSF52047">
    <property type="entry name" value="RNI-like"/>
    <property type="match status" value="1"/>
</dbReference>
<feature type="compositionally biased region" description="Low complexity" evidence="1">
    <location>
        <begin position="264"/>
        <end position="301"/>
    </location>
</feature>
<sequence>MTKNENRVKGIESTSSTSIDSNNNQQNNNNEQLVPKIFIESIDDLHIDTTNTMTTTNNSNLSPTKEQITRPRRSSSPLAFLSKKFGRKKTTNGCLEDHQHHHQHSKSDPNSPPTPSNSPVDLYILQQYSKDMNGNNNNNNNNTSSSLPNNNVNNNNNVQQQQQQSFQPISLSPKHRSSSSSSSSSHRRNSSTSSSSSSSTTSFSPTLETSAFTLISSFSSLSSSSSININQLPHTIILKIIGYLANLKMDEKNNEIKLDRSRPDLPTLSTSTNSSPPLVSSTTSNNSLDLTSSTNNNNNIGSIPNLELETLSMTDTQTAIVMAQAMQSNHECALESLALDRLGDAGGAAILESLCDASHPLALNELLLTDSKLSLQTAQALSRAISTPTCRLADAIFRCNLIGCAQIDIPSNGGTLDDHLFKSIALNQTITRLSLADNRIPDEMGSHLAKALRDNTAITSLSLSLNRLGALFASELSEALVCNQTLLMLDLSNNQLDYDCGRQLMSGLLSNHALRLLNLSQNPLSSKIGQVIASTLIHNSTLTQLELSYVGLGTEGAVSLASQPLPLIKLNLSENQIQDQGGLALANSLQHNKYLQVLDLSYNSFTYRVKERFEKQQNDQHKHLSQLSLSSIPLNWKFQL</sequence>
<dbReference type="PANTHER" id="PTHR24114">
    <property type="entry name" value="LEUCINE RICH REPEAT FAMILY PROTEIN"/>
    <property type="match status" value="1"/>
</dbReference>
<dbReference type="InterPro" id="IPR032675">
    <property type="entry name" value="LRR_dom_sf"/>
</dbReference>
<evidence type="ECO:0000313" key="3">
    <source>
        <dbReference type="Proteomes" id="UP000007797"/>
    </source>
</evidence>
<dbReference type="GeneID" id="14873592"/>
<feature type="compositionally biased region" description="Low complexity" evidence="1">
    <location>
        <begin position="178"/>
        <end position="203"/>
    </location>
</feature>